<feature type="transmembrane region" description="Helical" evidence="40">
    <location>
        <begin position="576"/>
        <end position="597"/>
    </location>
</feature>
<dbReference type="EMBL" id="SWLE01000011">
    <property type="protein sequence ID" value="TNM94931.1"/>
    <property type="molecule type" value="Genomic_DNA"/>
</dbReference>
<keyword evidence="24 40" id="KW-0472">Membrane</keyword>
<evidence type="ECO:0000256" key="13">
    <source>
        <dbReference type="ARBA" id="ARBA00022481"/>
    </source>
</evidence>
<comment type="catalytic activity">
    <reaction evidence="1">
        <text>ATP = 3',5'-cyclic AMP + diphosphate</text>
        <dbReference type="Rhea" id="RHEA:15389"/>
        <dbReference type="ChEBI" id="CHEBI:30616"/>
        <dbReference type="ChEBI" id="CHEBI:33019"/>
        <dbReference type="ChEBI" id="CHEBI:58165"/>
        <dbReference type="EC" id="4.6.1.1"/>
    </reaction>
</comment>
<evidence type="ECO:0000313" key="42">
    <source>
        <dbReference type="EMBL" id="TNM94931.1"/>
    </source>
</evidence>
<evidence type="ECO:0000256" key="14">
    <source>
        <dbReference type="ARBA" id="ARBA00022553"/>
    </source>
</evidence>
<keyword evidence="23" id="KW-0770">Synapse</keyword>
<evidence type="ECO:0000256" key="10">
    <source>
        <dbReference type="ARBA" id="ARBA00004651"/>
    </source>
</evidence>
<evidence type="ECO:0000256" key="25">
    <source>
        <dbReference type="ARBA" id="ARBA00023176"/>
    </source>
</evidence>
<evidence type="ECO:0000256" key="34">
    <source>
        <dbReference type="ARBA" id="ARBA00058052"/>
    </source>
</evidence>
<keyword evidence="15 40" id="KW-0812">Transmembrane</keyword>
<evidence type="ECO:0000256" key="15">
    <source>
        <dbReference type="ARBA" id="ARBA00022692"/>
    </source>
</evidence>
<keyword evidence="21 40" id="KW-1133">Transmembrane helix</keyword>
<feature type="domain" description="Guanylate cyclase" evidence="41">
    <location>
        <begin position="151"/>
        <end position="278"/>
    </location>
</feature>
<dbReference type="PANTHER" id="PTHR45627">
    <property type="entry name" value="ADENYLATE CYCLASE TYPE 1"/>
    <property type="match status" value="1"/>
</dbReference>
<evidence type="ECO:0000256" key="8">
    <source>
        <dbReference type="ARBA" id="ARBA00004345"/>
    </source>
</evidence>
<evidence type="ECO:0000256" key="38">
    <source>
        <dbReference type="ARBA" id="ARBA00081430"/>
    </source>
</evidence>
<dbReference type="GO" id="GO:0035556">
    <property type="term" value="P:intracellular signal transduction"/>
    <property type="evidence" value="ECO:0007669"/>
    <property type="project" value="InterPro"/>
</dbReference>
<dbReference type="GO" id="GO:0050796">
    <property type="term" value="P:regulation of insulin secretion"/>
    <property type="evidence" value="ECO:0007669"/>
    <property type="project" value="UniProtKB-ARBA"/>
</dbReference>
<evidence type="ECO:0000256" key="11">
    <source>
        <dbReference type="ARBA" id="ARBA00012201"/>
    </source>
</evidence>
<dbReference type="GO" id="GO:0007189">
    <property type="term" value="P:adenylate cyclase-activating G protein-coupled receptor signaling pathway"/>
    <property type="evidence" value="ECO:0007669"/>
    <property type="project" value="TreeGrafter"/>
</dbReference>
<dbReference type="Proteomes" id="UP000516260">
    <property type="component" value="Chromosome 19"/>
</dbReference>
<evidence type="ECO:0000256" key="17">
    <source>
        <dbReference type="ARBA" id="ARBA00022737"/>
    </source>
</evidence>
<evidence type="ECO:0000256" key="4">
    <source>
        <dbReference type="ARBA" id="ARBA00004187"/>
    </source>
</evidence>
<evidence type="ECO:0000256" key="5">
    <source>
        <dbReference type="ARBA" id="ARBA00004221"/>
    </source>
</evidence>
<keyword evidence="27" id="KW-0464">Manganese</keyword>
<keyword evidence="28" id="KW-0456">Lyase</keyword>
<dbReference type="FunFam" id="3.30.70.1230:FF:000011">
    <property type="entry name" value="Adenylate cyclase"/>
    <property type="match status" value="1"/>
</dbReference>
<dbReference type="CDD" id="cd07302">
    <property type="entry name" value="CHD"/>
    <property type="match status" value="2"/>
</dbReference>
<keyword evidence="17" id="KW-0677">Repeat</keyword>
<keyword evidence="14" id="KW-0597">Phosphoprotein</keyword>
<dbReference type="GO" id="GO:0005524">
    <property type="term" value="F:ATP binding"/>
    <property type="evidence" value="ECO:0007669"/>
    <property type="project" value="UniProtKB-KW"/>
</dbReference>
<evidence type="ECO:0000256" key="9">
    <source>
        <dbReference type="ARBA" id="ARBA00004640"/>
    </source>
</evidence>
<keyword evidence="12" id="KW-1003">Cell membrane</keyword>
<dbReference type="FunFam" id="3.30.70.1230:FF:000001">
    <property type="entry name" value="Adenylate cyclase"/>
    <property type="match status" value="1"/>
</dbReference>
<evidence type="ECO:0000256" key="26">
    <source>
        <dbReference type="ARBA" id="ARBA00023180"/>
    </source>
</evidence>
<evidence type="ECO:0000256" key="19">
    <source>
        <dbReference type="ARBA" id="ARBA00022840"/>
    </source>
</evidence>
<organism evidence="42 43">
    <name type="scientific">Takifugu bimaculatus</name>
    <dbReference type="NCBI Taxonomy" id="433685"/>
    <lineage>
        <taxon>Eukaryota</taxon>
        <taxon>Metazoa</taxon>
        <taxon>Chordata</taxon>
        <taxon>Craniata</taxon>
        <taxon>Vertebrata</taxon>
        <taxon>Euteleostomi</taxon>
        <taxon>Actinopterygii</taxon>
        <taxon>Neopterygii</taxon>
        <taxon>Teleostei</taxon>
        <taxon>Neoteleostei</taxon>
        <taxon>Acanthomorphata</taxon>
        <taxon>Eupercaria</taxon>
        <taxon>Tetraodontiformes</taxon>
        <taxon>Tetradontoidea</taxon>
        <taxon>Tetraodontidae</taxon>
        <taxon>Takifugu</taxon>
    </lineage>
</organism>
<dbReference type="SMART" id="SM00044">
    <property type="entry name" value="CYCc"/>
    <property type="match status" value="2"/>
</dbReference>
<dbReference type="InterPro" id="IPR029787">
    <property type="entry name" value="Nucleotide_cyclase"/>
</dbReference>
<evidence type="ECO:0000256" key="28">
    <source>
        <dbReference type="ARBA" id="ARBA00023239"/>
    </source>
</evidence>
<evidence type="ECO:0000256" key="22">
    <source>
        <dbReference type="ARBA" id="ARBA00022998"/>
    </source>
</evidence>
<keyword evidence="22" id="KW-0115">cAMP biosynthesis</keyword>
<dbReference type="GO" id="GO:0042734">
    <property type="term" value="C:presynaptic membrane"/>
    <property type="evidence" value="ECO:0007669"/>
    <property type="project" value="UniProtKB-SubCell"/>
</dbReference>
<dbReference type="GO" id="GO:0014069">
    <property type="term" value="C:postsynaptic density"/>
    <property type="evidence" value="ECO:0007669"/>
    <property type="project" value="UniProtKB-SubCell"/>
</dbReference>
<evidence type="ECO:0000259" key="41">
    <source>
        <dbReference type="PROSITE" id="PS50125"/>
    </source>
</evidence>
<feature type="domain" description="Guanylate cyclase" evidence="41">
    <location>
        <begin position="643"/>
        <end position="783"/>
    </location>
</feature>
<dbReference type="EC" id="4.6.1.1" evidence="11"/>
<sequence length="886" mass="99828">MVTFAETTQASPMELHKPACLAATLSPGLRRKKMLWQNAVKHIMIQQELSAQVGVEPAQKIIVTDTYIDDINRQIRNKATRGATKRRSSCFRVHPAHSRGSTSTHGSERLVLSILPRFVALEMIADMSCLEDELSPQEFHKIYIHQYEDVSILFADIKGFTLLSMNLSAQDLVRTLNELFGRFDRLAEEHHCLRIKILGDCYYCVSGVPEPQRAHARHCVEMGLAMINAIRYVRKQLKFDMDMRIGIHSGSVLCGVLGLQKWQFDVWSWDVGIANMLEAGGIPGRIHISRATLDCLEGTYKTEDGHGRDRNEFLLKHNIDTFLICPTEEPHSTELYRPPKVHKTHRCGNPDIPFGNAIDMNSILASFTNGSLPNVWHSTSKEINIRIKHAIKVRSSDQMHREHIAPLTLVFKDTHMEDKFSQMRDEMFNSNLVCSFIMLLFLMAAQALIPAPRTFPVILQFLIFLLAYMLLLSLALAEEFKWSPAALQHFCCWMHENNSARNLLTITAIIINFGLASADMVWCILKEDGESVALDTTGATSHPLTVCTHPEIFVLSVVIAMVTCAVFLRLNSLLKLAVLLLAVAVYTYLIHLAFLALTRADVLHRSQYIRRKGISILLISMFIVAIFYNGQQELYAQSYDEVGVMFASIAGFNEYFEQKEIKHEGVDCLRLLNEIIAGFDELLEESYFNYVEKIKTIGSCYMAASGLAPDRQASMDEWNHLSELVLFALAMQETLKEINRHSSKNFQLRVGIAHGPVVAGVIGATKPQYDIWGSTVNLASRMDSTGVSGRIQVPEATKKILAEWGFVLELRGEIFVKGVSEHQGKVRTYFIGTMRSKTSTDGRLRVRTGGRLTLAEVVFNLVQARHKEKKRETNGSFALTSCTIQC</sequence>
<dbReference type="GO" id="GO:0016324">
    <property type="term" value="C:apical plasma membrane"/>
    <property type="evidence" value="ECO:0007669"/>
    <property type="project" value="UniProtKB-SubCell"/>
</dbReference>
<keyword evidence="43" id="KW-1185">Reference proteome</keyword>
<feature type="transmembrane region" description="Helical" evidence="40">
    <location>
        <begin position="503"/>
        <end position="525"/>
    </location>
</feature>
<feature type="transmembrane region" description="Helical" evidence="40">
    <location>
        <begin position="427"/>
        <end position="445"/>
    </location>
</feature>
<dbReference type="Gene3D" id="3.30.70.1230">
    <property type="entry name" value="Nucleotide cyclase"/>
    <property type="match status" value="2"/>
</dbReference>
<evidence type="ECO:0000256" key="37">
    <source>
        <dbReference type="ARBA" id="ARBA00081227"/>
    </source>
</evidence>
<keyword evidence="19" id="KW-0067">ATP-binding</keyword>
<name>A0A4Z2BRN3_9TELE</name>
<gene>
    <name evidence="42" type="ORF">fugu_017690</name>
</gene>
<evidence type="ECO:0000256" key="23">
    <source>
        <dbReference type="ARBA" id="ARBA00023018"/>
    </source>
</evidence>
<evidence type="ECO:0000256" key="3">
    <source>
        <dbReference type="ARBA" id="ARBA00001946"/>
    </source>
</evidence>
<keyword evidence="20" id="KW-0460">Magnesium</keyword>
<evidence type="ECO:0000256" key="24">
    <source>
        <dbReference type="ARBA" id="ARBA00023136"/>
    </source>
</evidence>
<reference evidence="42 43" key="1">
    <citation type="submission" date="2019-04" db="EMBL/GenBank/DDBJ databases">
        <title>The sequence and de novo assembly of Takifugu bimaculatus genome using PacBio and Hi-C technologies.</title>
        <authorList>
            <person name="Xu P."/>
            <person name="Liu B."/>
            <person name="Zhou Z."/>
        </authorList>
    </citation>
    <scope>NUCLEOTIDE SEQUENCE [LARGE SCALE GENOMIC DNA]</scope>
    <source>
        <strain evidence="42">TB-2018</strain>
        <tissue evidence="42">Muscle</tissue>
    </source>
</reference>
<evidence type="ECO:0000256" key="29">
    <source>
        <dbReference type="ARBA" id="ARBA00023273"/>
    </source>
</evidence>
<dbReference type="Pfam" id="PF06327">
    <property type="entry name" value="Adcy_cons_dom"/>
    <property type="match status" value="1"/>
</dbReference>
<evidence type="ECO:0000256" key="36">
    <source>
        <dbReference type="ARBA" id="ARBA00075348"/>
    </source>
</evidence>
<dbReference type="SUPFAM" id="SSF55073">
    <property type="entry name" value="Nucleotide cyclase"/>
    <property type="match status" value="2"/>
</dbReference>
<evidence type="ECO:0000256" key="12">
    <source>
        <dbReference type="ARBA" id="ARBA00022475"/>
    </source>
</evidence>
<accession>A0A4Z2BRN3</accession>
<evidence type="ECO:0000256" key="39">
    <source>
        <dbReference type="ARBA" id="ARBA00083469"/>
    </source>
</evidence>
<evidence type="ECO:0000256" key="18">
    <source>
        <dbReference type="ARBA" id="ARBA00022741"/>
    </source>
</evidence>
<comment type="subcellular location">
    <subcellularLocation>
        <location evidence="5">Apical cell membrane</location>
    </subcellularLocation>
    <subcellularLocation>
        <location evidence="4">Basolateral cell membrane</location>
    </subcellularLocation>
    <subcellularLocation>
        <location evidence="10">Cell membrane</location>
        <topology evidence="10">Multi-pass membrane protein</topology>
    </subcellularLocation>
    <subcellularLocation>
        <location evidence="6">Cell projection</location>
        <location evidence="6">Dendrite</location>
    </subcellularLocation>
    <subcellularLocation>
        <location evidence="9">Cytoplasmic vesicle</location>
        <location evidence="9">Clathrin-coated vesicle membrane</location>
    </subcellularLocation>
    <subcellularLocation>
        <location evidence="7">Membrane raft</location>
    </subcellularLocation>
    <subcellularLocation>
        <location evidence="8">Membrane</location>
        <location evidence="8">Caveola</location>
    </subcellularLocation>
    <subcellularLocation>
        <location evidence="33">Membrane</location>
        <location evidence="33">Coated pit</location>
    </subcellularLocation>
    <subcellularLocation>
        <location evidence="31">Postsynaptic density</location>
    </subcellularLocation>
    <subcellularLocation>
        <location evidence="32">Presynaptic cell membrane</location>
    </subcellularLocation>
</comment>
<evidence type="ECO:0000256" key="6">
    <source>
        <dbReference type="ARBA" id="ARBA00004279"/>
    </source>
</evidence>
<feature type="transmembrane region" description="Helical" evidence="40">
    <location>
        <begin position="609"/>
        <end position="628"/>
    </location>
</feature>
<evidence type="ECO:0000256" key="40">
    <source>
        <dbReference type="SAM" id="Phobius"/>
    </source>
</evidence>
<comment type="caution">
    <text evidence="42">The sequence shown here is derived from an EMBL/GenBank/DDBJ whole genome shotgun (WGS) entry which is preliminary data.</text>
</comment>
<dbReference type="GO" id="GO:0004016">
    <property type="term" value="F:adenylate cyclase activity"/>
    <property type="evidence" value="ECO:0007669"/>
    <property type="project" value="UniProtKB-EC"/>
</dbReference>
<evidence type="ECO:0000256" key="1">
    <source>
        <dbReference type="ARBA" id="ARBA00001593"/>
    </source>
</evidence>
<dbReference type="PANTHER" id="PTHR45627:SF15">
    <property type="entry name" value="ADENYLATE CYCLASE"/>
    <property type="match status" value="1"/>
</dbReference>
<evidence type="ECO:0000256" key="16">
    <source>
        <dbReference type="ARBA" id="ARBA00022723"/>
    </source>
</evidence>
<comment type="function">
    <text evidence="34">Catalyzes the formation of cAMP in response to calcium entry leadings to cAMP signaling activation that affect processes suche as synaptic plasticity and insulin secretion. Plays a role in many brain functions, such as learning, memory, drug addiction, and anxiety modulation through regulation of synaptic plasticity by modulating long-term memory and long-term potentiation (LTP) through CREB transcription factor activity modulation. Plays a central role in insulin secretion by controlling glucose homeostasis through glucagon-like peptide 1 and glucose signaling pathway and maintains insulin secretion through calcium-dependent PKA activation leading to vesicle pool replenishment. Also, allows PTGER3 to induce potentiation of PTGER4-mediated PLA2 secretion by switching from a negative to a positive regulation, during the IL1B induced-dedifferentiation of smooth muscle cells.</text>
</comment>
<comment type="cofactor">
    <cofactor evidence="2">
        <name>Mn(2+)</name>
        <dbReference type="ChEBI" id="CHEBI:29035"/>
    </cofactor>
</comment>
<keyword evidence="16" id="KW-0479">Metal-binding</keyword>
<keyword evidence="13" id="KW-0488">Methylation</keyword>
<evidence type="ECO:0000256" key="33">
    <source>
        <dbReference type="ARBA" id="ARBA00037878"/>
    </source>
</evidence>
<keyword evidence="30" id="KW-0968">Cytoplasmic vesicle</keyword>
<evidence type="ECO:0000313" key="43">
    <source>
        <dbReference type="Proteomes" id="UP000516260"/>
    </source>
</evidence>
<evidence type="ECO:0000256" key="35">
    <source>
        <dbReference type="ARBA" id="ARBA00070495"/>
    </source>
</evidence>
<keyword evidence="29" id="KW-0966">Cell projection</keyword>
<dbReference type="GO" id="GO:0006171">
    <property type="term" value="P:cAMP biosynthetic process"/>
    <property type="evidence" value="ECO:0007669"/>
    <property type="project" value="UniProtKB-KW"/>
</dbReference>
<keyword evidence="26" id="KW-0325">Glycoprotein</keyword>
<dbReference type="Pfam" id="PF00211">
    <property type="entry name" value="Guanylate_cyc"/>
    <property type="match status" value="2"/>
</dbReference>
<evidence type="ECO:0000256" key="30">
    <source>
        <dbReference type="ARBA" id="ARBA00023329"/>
    </source>
</evidence>
<dbReference type="GO" id="GO:0030425">
    <property type="term" value="C:dendrite"/>
    <property type="evidence" value="ECO:0007669"/>
    <property type="project" value="UniProtKB-SubCell"/>
</dbReference>
<feature type="transmembrane region" description="Helical" evidence="40">
    <location>
        <begin position="457"/>
        <end position="477"/>
    </location>
</feature>
<evidence type="ECO:0000256" key="2">
    <source>
        <dbReference type="ARBA" id="ARBA00001936"/>
    </source>
</evidence>
<dbReference type="AlphaFoldDB" id="A0A4Z2BRN3"/>
<evidence type="ECO:0000256" key="21">
    <source>
        <dbReference type="ARBA" id="ARBA00022989"/>
    </source>
</evidence>
<keyword evidence="25" id="KW-0168">Coated pit</keyword>
<comment type="cofactor">
    <cofactor evidence="3">
        <name>Mg(2+)</name>
        <dbReference type="ChEBI" id="CHEBI:18420"/>
    </cofactor>
</comment>
<dbReference type="GO" id="GO:0046872">
    <property type="term" value="F:metal ion binding"/>
    <property type="evidence" value="ECO:0007669"/>
    <property type="project" value="UniProtKB-KW"/>
</dbReference>
<proteinExistence type="predicted"/>
<dbReference type="InterPro" id="IPR009398">
    <property type="entry name" value="Adcy_conserved_dom"/>
</dbReference>
<dbReference type="GO" id="GO:0005905">
    <property type="term" value="C:clathrin-coated pit"/>
    <property type="evidence" value="ECO:0007669"/>
    <property type="project" value="UniProtKB-KW"/>
</dbReference>
<keyword evidence="18" id="KW-0547">Nucleotide-binding</keyword>
<evidence type="ECO:0000256" key="32">
    <source>
        <dbReference type="ARBA" id="ARBA00034111"/>
    </source>
</evidence>
<dbReference type="InterPro" id="IPR001054">
    <property type="entry name" value="A/G_cyclase"/>
</dbReference>
<evidence type="ECO:0000256" key="27">
    <source>
        <dbReference type="ARBA" id="ARBA00023211"/>
    </source>
</evidence>
<dbReference type="GO" id="GO:0005901">
    <property type="term" value="C:caveola"/>
    <property type="evidence" value="ECO:0007669"/>
    <property type="project" value="UniProtKB-SubCell"/>
</dbReference>
<dbReference type="PROSITE" id="PS50125">
    <property type="entry name" value="GUANYLATE_CYCLASE_2"/>
    <property type="match status" value="2"/>
</dbReference>
<feature type="transmembrane region" description="Helical" evidence="40">
    <location>
        <begin position="552"/>
        <end position="570"/>
    </location>
</feature>
<evidence type="ECO:0000256" key="31">
    <source>
        <dbReference type="ARBA" id="ARBA00034105"/>
    </source>
</evidence>
<dbReference type="GO" id="GO:0016323">
    <property type="term" value="C:basolateral plasma membrane"/>
    <property type="evidence" value="ECO:0007669"/>
    <property type="project" value="UniProtKB-SubCell"/>
</dbReference>
<evidence type="ECO:0000256" key="20">
    <source>
        <dbReference type="ARBA" id="ARBA00022842"/>
    </source>
</evidence>
<protein>
    <recommendedName>
        <fullName evidence="35">Adenylate cyclase type 8</fullName>
        <ecNumber evidence="11">4.6.1.1</ecNumber>
    </recommendedName>
    <alternativeName>
        <fullName evidence="38">ATP pyrophosphate-lyase 8</fullName>
    </alternativeName>
    <alternativeName>
        <fullName evidence="39">Adenylate cyclase type VIII</fullName>
    </alternativeName>
    <alternativeName>
        <fullName evidence="37">Adenylyl cyclase 8</fullName>
    </alternativeName>
    <alternativeName>
        <fullName evidence="36">Ca(2+)/calmodulin-activated adenylyl cyclase</fullName>
    </alternativeName>
</protein>
<evidence type="ECO:0000256" key="7">
    <source>
        <dbReference type="ARBA" id="ARBA00004285"/>
    </source>
</evidence>
<dbReference type="GO" id="GO:0030665">
    <property type="term" value="C:clathrin-coated vesicle membrane"/>
    <property type="evidence" value="ECO:0007669"/>
    <property type="project" value="UniProtKB-SubCell"/>
</dbReference>